<evidence type="ECO:0000313" key="5">
    <source>
        <dbReference type="Proteomes" id="UP000256343"/>
    </source>
</evidence>
<accession>A0A336JKT6</accession>
<name>A0A336JKT6_9BRAD</name>
<evidence type="ECO:0000313" key="2">
    <source>
        <dbReference type="EMBL" id="RED42515.1"/>
    </source>
</evidence>
<gene>
    <name evidence="2" type="ORF">BJ125_101233</name>
    <name evidence="3" type="ORF">SAMN05892882_101233</name>
</gene>
<feature type="region of interest" description="Disordered" evidence="1">
    <location>
        <begin position="145"/>
        <end position="189"/>
    </location>
</feature>
<keyword evidence="5" id="KW-1185">Reference proteome</keyword>
<reference evidence="3 4" key="1">
    <citation type="submission" date="2017-08" db="EMBL/GenBank/DDBJ databases">
        <authorList>
            <person name="de Groot N.N."/>
        </authorList>
    </citation>
    <scope>NUCLEOTIDE SEQUENCE [LARGE SCALE GENOMIC DNA]</scope>
    <source>
        <strain evidence="3 4">JA575</strain>
    </source>
</reference>
<reference evidence="2 5" key="2">
    <citation type="submission" date="2018-07" db="EMBL/GenBank/DDBJ databases">
        <title>Genomic Encyclopedia of Archaeal and Bacterial Type Strains, Phase II (KMG-II): from individual species to whole genera.</title>
        <authorList>
            <person name="Goeker M."/>
        </authorList>
    </citation>
    <scope>NUCLEOTIDE SEQUENCE [LARGE SCALE GENOMIC DNA]</scope>
    <source>
        <strain evidence="2 5">JA575</strain>
    </source>
</reference>
<dbReference type="AlphaFoldDB" id="A0A336JKT6"/>
<dbReference type="Proteomes" id="UP000252631">
    <property type="component" value="Unassembled WGS sequence"/>
</dbReference>
<dbReference type="InterPro" id="IPR003772">
    <property type="entry name" value="YceD"/>
</dbReference>
<feature type="compositionally biased region" description="Basic and acidic residues" evidence="1">
    <location>
        <begin position="146"/>
        <end position="160"/>
    </location>
</feature>
<evidence type="ECO:0008006" key="6">
    <source>
        <dbReference type="Google" id="ProtNLM"/>
    </source>
</evidence>
<evidence type="ECO:0000313" key="4">
    <source>
        <dbReference type="Proteomes" id="UP000252631"/>
    </source>
</evidence>
<proteinExistence type="predicted"/>
<evidence type="ECO:0000256" key="1">
    <source>
        <dbReference type="SAM" id="MobiDB-lite"/>
    </source>
</evidence>
<dbReference type="EMBL" id="QRDT01000001">
    <property type="protein sequence ID" value="RED42515.1"/>
    <property type="molecule type" value="Genomic_DNA"/>
</dbReference>
<dbReference type="Pfam" id="PF02620">
    <property type="entry name" value="YceD"/>
    <property type="match status" value="1"/>
</dbReference>
<dbReference type="Proteomes" id="UP000256343">
    <property type="component" value="Unassembled WGS sequence"/>
</dbReference>
<dbReference type="EMBL" id="UFQQ01000001">
    <property type="protein sequence ID" value="SSW89116.1"/>
    <property type="molecule type" value="Genomic_DNA"/>
</dbReference>
<evidence type="ECO:0000313" key="3">
    <source>
        <dbReference type="EMBL" id="SSW89116.1"/>
    </source>
</evidence>
<sequence>MMASQDNPWSVPVVVLQIPETGLHRDITASAAEREAISALGDLRGVAEATASFDLKPFADGRVQVTGRVRAKVTQTCVVTLDPVDNVVDEPVDLTFLPPEQIRELADSVDDDGEPDPSDPPEAIERGIIDIGRVATDALYLGLDPYPRKPDAVFEPVVDRDDPDMNPFAALKALQQPADAAPPRKTKKD</sequence>
<organism evidence="3 4">
    <name type="scientific">Rhodopseudomonas pentothenatexigens</name>
    <dbReference type="NCBI Taxonomy" id="999699"/>
    <lineage>
        <taxon>Bacteria</taxon>
        <taxon>Pseudomonadati</taxon>
        <taxon>Pseudomonadota</taxon>
        <taxon>Alphaproteobacteria</taxon>
        <taxon>Hyphomicrobiales</taxon>
        <taxon>Nitrobacteraceae</taxon>
        <taxon>Rhodopseudomonas</taxon>
    </lineage>
</organism>
<protein>
    <recommendedName>
        <fullName evidence="6">Phosphodiesterase</fullName>
    </recommendedName>
</protein>